<dbReference type="InterPro" id="IPR022092">
    <property type="entry name" value="TMF_DNA-bd"/>
</dbReference>
<dbReference type="GO" id="GO:0005794">
    <property type="term" value="C:Golgi apparatus"/>
    <property type="evidence" value="ECO:0007669"/>
    <property type="project" value="UniProtKB-SubCell"/>
</dbReference>
<comment type="caution">
    <text evidence="7">The sequence shown here is derived from an EMBL/GenBank/DDBJ whole genome shotgun (WGS) entry which is preliminary data.</text>
</comment>
<dbReference type="AlphaFoldDB" id="S8AIR9"/>
<feature type="region of interest" description="Disordered" evidence="5">
    <location>
        <begin position="349"/>
        <end position="375"/>
    </location>
</feature>
<evidence type="ECO:0000256" key="4">
    <source>
        <dbReference type="SAM" id="Coils"/>
    </source>
</evidence>
<evidence type="ECO:0000256" key="1">
    <source>
        <dbReference type="ARBA" id="ARBA00004555"/>
    </source>
</evidence>
<organism evidence="7 8">
    <name type="scientific">Dactylellina haptotyla (strain CBS 200.50)</name>
    <name type="common">Nematode-trapping fungus</name>
    <name type="synonym">Monacrosporium haptotylum</name>
    <dbReference type="NCBI Taxonomy" id="1284197"/>
    <lineage>
        <taxon>Eukaryota</taxon>
        <taxon>Fungi</taxon>
        <taxon>Dikarya</taxon>
        <taxon>Ascomycota</taxon>
        <taxon>Pezizomycotina</taxon>
        <taxon>Orbiliomycetes</taxon>
        <taxon>Orbiliales</taxon>
        <taxon>Orbiliaceae</taxon>
        <taxon>Dactylellina</taxon>
    </lineage>
</organism>
<keyword evidence="2" id="KW-0333">Golgi apparatus</keyword>
<sequence>MNFLQRAVAGVESKLDQVLAGDPNLSAESQSLTPATSTVVTGNATTPSITQTAAPSSAATSAAASPVKDAKPTPPVSASPTPPPSFGRMTMQERLAAAMARGGSVRSGSPALLGNLSDRATSPTPSRKSTDTNRDDSESNEIGRKSEDIKGEEKEKVEPPSTVEIQLDDDNDDDNEKSTDEKLDPSYTNGVEPPRTSTDAPRQSLDSQARTSLDIKSRTSLDSKPRTSLEVSKSTITPSLSPAPQPPTIEDLEATVSQLREDLSICESRRAEESTFASERIDSLEEKLKYLAKESAEESRKRIQAGGASALEKELAKRDERIALLLEEGERLSKTELKHMNNIKRLRAKTQEEEKATAEAKRKQDRAEKEAADLREKTRKAIEAEKRANEKVRLMNKLEVDNECLKRERDILQISTSDLKLQLAKAVARADDAESKVQTEALEAERKLTAELKDKLEKSQNDAIADKERYKSETWTLQSKLERDGDRAKAVELELKNEISMLETKLEVMRARAEEASTGTSGHTHAKLLRQIETLQSQYAVASENWQGIEASLMSRLTSVEKERDELSRKENDVRKKAREVNQKLKRLESDLESATFKTQDLESSLTTQLALCEDLRKQVSLHEESKLQLSKKFDEERLLWQKEIKDVRESLKATTSAALIANEDYSMRPKSRPNSILEVEGVIRPISPHPRRKQSIGSDVNAPFPSKRMSRTDSGDRINDIPAGWRRSTLPEPTRQYTSSSWGPSPQPPTPRMDSGSGYSSGGNNGPASRQSSLFGGFAGLGMGISYPSTPSLNTSLMSPGAAGPMPIESDNESIFEGQGVNGGLLSPGSHEGRNGAHIGDMLSVSTVAAGPSVQLVERMSAAVRRLESEMASSREELARITAQRDEARAEVVGFMTEIDEKRSLEERVGSLEAALTEKESVYEATLIMLGEKSEEAEELKNDVADLKQMYKDLVMSQTT</sequence>
<feature type="coiled-coil region" evidence="4">
    <location>
        <begin position="858"/>
        <end position="958"/>
    </location>
</feature>
<accession>S8AIR9</accession>
<feature type="compositionally biased region" description="Polar residues" evidence="5">
    <location>
        <begin position="195"/>
        <end position="211"/>
    </location>
</feature>
<evidence type="ECO:0000313" key="8">
    <source>
        <dbReference type="Proteomes" id="UP000015100"/>
    </source>
</evidence>
<feature type="coiled-coil region" evidence="4">
    <location>
        <begin position="442"/>
        <end position="605"/>
    </location>
</feature>
<evidence type="ECO:0000256" key="3">
    <source>
        <dbReference type="ARBA" id="ARBA00023054"/>
    </source>
</evidence>
<dbReference type="Proteomes" id="UP000015100">
    <property type="component" value="Unassembled WGS sequence"/>
</dbReference>
<protein>
    <recommendedName>
        <fullName evidence="6">TATA element modulatory factor 1 TATA binding domain-containing protein</fullName>
    </recommendedName>
</protein>
<feature type="compositionally biased region" description="Pro residues" evidence="5">
    <location>
        <begin position="72"/>
        <end position="85"/>
    </location>
</feature>
<feature type="compositionally biased region" description="Acidic residues" evidence="5">
    <location>
        <begin position="166"/>
        <end position="175"/>
    </location>
</feature>
<evidence type="ECO:0000256" key="5">
    <source>
        <dbReference type="SAM" id="MobiDB-lite"/>
    </source>
</evidence>
<feature type="compositionally biased region" description="Basic and acidic residues" evidence="5">
    <location>
        <begin position="213"/>
        <end position="227"/>
    </location>
</feature>
<feature type="compositionally biased region" description="Basic and acidic residues" evidence="5">
    <location>
        <begin position="711"/>
        <end position="720"/>
    </location>
</feature>
<evidence type="ECO:0000313" key="7">
    <source>
        <dbReference type="EMBL" id="EPS42789.1"/>
    </source>
</evidence>
<dbReference type="Pfam" id="PF12325">
    <property type="entry name" value="TMF_TATA_bd"/>
    <property type="match status" value="1"/>
</dbReference>
<dbReference type="PANTHER" id="PTHR46515:SF1">
    <property type="entry name" value="TATA ELEMENT MODULATORY FACTOR"/>
    <property type="match status" value="1"/>
</dbReference>
<proteinExistence type="predicted"/>
<reference evidence="8" key="2">
    <citation type="submission" date="2013-04" db="EMBL/GenBank/DDBJ databases">
        <title>Genomic mechanisms accounting for the adaptation to parasitism in nematode-trapping fungi.</title>
        <authorList>
            <person name="Ahren D.G."/>
        </authorList>
    </citation>
    <scope>NUCLEOTIDE SEQUENCE [LARGE SCALE GENOMIC DNA]</scope>
    <source>
        <strain evidence="8">CBS 200.50</strain>
    </source>
</reference>
<feature type="domain" description="TATA element modulatory factor 1 TATA binding" evidence="6">
    <location>
        <begin position="845"/>
        <end position="956"/>
    </location>
</feature>
<dbReference type="InterPro" id="IPR022091">
    <property type="entry name" value="TMF_TATA-bd"/>
</dbReference>
<keyword evidence="8" id="KW-1185">Reference proteome</keyword>
<dbReference type="PANTHER" id="PTHR46515">
    <property type="entry name" value="TATA ELEMENT MODULATORY FACTOR TMF1"/>
    <property type="match status" value="1"/>
</dbReference>
<feature type="compositionally biased region" description="Polar residues" evidence="5">
    <location>
        <begin position="118"/>
        <end position="127"/>
    </location>
</feature>
<feature type="compositionally biased region" description="Polar residues" evidence="5">
    <location>
        <begin position="736"/>
        <end position="745"/>
    </location>
</feature>
<evidence type="ECO:0000256" key="2">
    <source>
        <dbReference type="ARBA" id="ARBA00023034"/>
    </source>
</evidence>
<keyword evidence="3 4" id="KW-0175">Coiled coil</keyword>
<feature type="region of interest" description="Disordered" evidence="5">
    <location>
        <begin position="680"/>
        <end position="772"/>
    </location>
</feature>
<feature type="compositionally biased region" description="Polar residues" evidence="5">
    <location>
        <begin position="26"/>
        <end position="43"/>
    </location>
</feature>
<name>S8AIR9_DACHA</name>
<comment type="subcellular location">
    <subcellularLocation>
        <location evidence="1">Golgi apparatus</location>
    </subcellularLocation>
</comment>
<dbReference type="OMA" id="EEMHGYI"/>
<dbReference type="STRING" id="1284197.S8AIR9"/>
<feature type="compositionally biased region" description="Low complexity" evidence="5">
    <location>
        <begin position="44"/>
        <end position="66"/>
    </location>
</feature>
<dbReference type="EMBL" id="AQGS01000096">
    <property type="protein sequence ID" value="EPS42789.1"/>
    <property type="molecule type" value="Genomic_DNA"/>
</dbReference>
<dbReference type="OrthoDB" id="74178at2759"/>
<evidence type="ECO:0000259" key="6">
    <source>
        <dbReference type="Pfam" id="PF12325"/>
    </source>
</evidence>
<dbReference type="InterPro" id="IPR052602">
    <property type="entry name" value="Growth_transcription_reg"/>
</dbReference>
<dbReference type="Pfam" id="PF12329">
    <property type="entry name" value="TMF_DNA_bd"/>
    <property type="match status" value="1"/>
</dbReference>
<feature type="compositionally biased region" description="Basic and acidic residues" evidence="5">
    <location>
        <begin position="128"/>
        <end position="158"/>
    </location>
</feature>
<dbReference type="HOGENOM" id="CLU_013114_0_0_1"/>
<dbReference type="GO" id="GO:0005783">
    <property type="term" value="C:endoplasmic reticulum"/>
    <property type="evidence" value="ECO:0007669"/>
    <property type="project" value="TreeGrafter"/>
</dbReference>
<reference evidence="7 8" key="1">
    <citation type="journal article" date="2013" name="PLoS Genet.">
        <title>Genomic mechanisms accounting for the adaptation to parasitism in nematode-trapping fungi.</title>
        <authorList>
            <person name="Meerupati T."/>
            <person name="Andersson K.M."/>
            <person name="Friman E."/>
            <person name="Kumar D."/>
            <person name="Tunlid A."/>
            <person name="Ahren D."/>
        </authorList>
    </citation>
    <scope>NUCLEOTIDE SEQUENCE [LARGE SCALE GENOMIC DNA]</scope>
    <source>
        <strain evidence="7 8">CBS 200.50</strain>
    </source>
</reference>
<gene>
    <name evidence="7" type="ORF">H072_3169</name>
</gene>
<dbReference type="eggNOG" id="KOG4673">
    <property type="taxonomic scope" value="Eukaryota"/>
</dbReference>
<feature type="region of interest" description="Disordered" evidence="5">
    <location>
        <begin position="25"/>
        <end position="248"/>
    </location>
</feature>
<feature type="compositionally biased region" description="Polar residues" evidence="5">
    <location>
        <begin position="229"/>
        <end position="240"/>
    </location>
</feature>